<reference evidence="7 8" key="1">
    <citation type="submission" date="2017-07" db="EMBL/GenBank/DDBJ databases">
        <title>Sandarakinorhabdus cyanobacteriorum sp. nov., a novel bacterium isolated from cyanobacterial aggregates in a eutrophic lake.</title>
        <authorList>
            <person name="Cai H."/>
        </authorList>
    </citation>
    <scope>NUCLEOTIDE SEQUENCE [LARGE SCALE GENOMIC DNA]</scope>
    <source>
        <strain evidence="7 8">TH057</strain>
    </source>
</reference>
<dbReference type="InterPro" id="IPR006058">
    <property type="entry name" value="2Fe2S_fd_BS"/>
</dbReference>
<keyword evidence="8" id="KW-1185">Reference proteome</keyword>
<dbReference type="Pfam" id="PF00111">
    <property type="entry name" value="Fer2"/>
    <property type="match status" value="1"/>
</dbReference>
<dbReference type="GO" id="GO:0046872">
    <property type="term" value="F:metal ion binding"/>
    <property type="evidence" value="ECO:0007669"/>
    <property type="project" value="UniProtKB-KW"/>
</dbReference>
<organism evidence="7 8">
    <name type="scientific">Sandarakinorhabdus cyanobacteriorum</name>
    <dbReference type="NCBI Taxonomy" id="1981098"/>
    <lineage>
        <taxon>Bacteria</taxon>
        <taxon>Pseudomonadati</taxon>
        <taxon>Pseudomonadota</taxon>
        <taxon>Alphaproteobacteria</taxon>
        <taxon>Sphingomonadales</taxon>
        <taxon>Sphingosinicellaceae</taxon>
        <taxon>Sandarakinorhabdus</taxon>
    </lineage>
</organism>
<accession>A0A255Y995</accession>
<evidence type="ECO:0000256" key="5">
    <source>
        <dbReference type="ARBA" id="ARBA00023014"/>
    </source>
</evidence>
<keyword evidence="1" id="KW-0001">2Fe-2S</keyword>
<dbReference type="AlphaFoldDB" id="A0A255Y995"/>
<evidence type="ECO:0000313" key="8">
    <source>
        <dbReference type="Proteomes" id="UP000216991"/>
    </source>
</evidence>
<dbReference type="PANTHER" id="PTHR44379">
    <property type="entry name" value="OXIDOREDUCTASE WITH IRON-SULFUR SUBUNIT"/>
    <property type="match status" value="1"/>
</dbReference>
<dbReference type="Gene3D" id="1.10.150.120">
    <property type="entry name" value="[2Fe-2S]-binding domain"/>
    <property type="match status" value="1"/>
</dbReference>
<name>A0A255Y995_9SPHN</name>
<feature type="domain" description="2Fe-2S ferredoxin-type" evidence="6">
    <location>
        <begin position="1"/>
        <end position="75"/>
    </location>
</feature>
<dbReference type="InterPro" id="IPR012675">
    <property type="entry name" value="Beta-grasp_dom_sf"/>
</dbReference>
<proteinExistence type="predicted"/>
<evidence type="ECO:0000256" key="1">
    <source>
        <dbReference type="ARBA" id="ARBA00022714"/>
    </source>
</evidence>
<dbReference type="InterPro" id="IPR051452">
    <property type="entry name" value="Diverse_Oxidoreductases"/>
</dbReference>
<keyword evidence="3" id="KW-0560">Oxidoreductase</keyword>
<evidence type="ECO:0000313" key="7">
    <source>
        <dbReference type="EMBL" id="OYQ25713.1"/>
    </source>
</evidence>
<protein>
    <submittedName>
        <fullName evidence="7">(2Fe-2S)-binding protein</fullName>
    </submittedName>
</protein>
<evidence type="ECO:0000256" key="2">
    <source>
        <dbReference type="ARBA" id="ARBA00022723"/>
    </source>
</evidence>
<sequence length="149" mass="15455">MKLNINGKAVEVNADPDMPLLWALRDILGLTGTKFGCGAGFCGACTVQLDGEPVRGCQTPVSAVGTAKITTIEGLSASAWGRKLQDAWVALDVPQCGYCQAGQLLAAEALLRSTPKPTDADIDAAMSGNLCRCATYTRIRAAIKQAAAA</sequence>
<dbReference type="SUPFAM" id="SSF47741">
    <property type="entry name" value="CO dehydrogenase ISP C-domain like"/>
    <property type="match status" value="1"/>
</dbReference>
<dbReference type="EMBL" id="NOXT01000121">
    <property type="protein sequence ID" value="OYQ25713.1"/>
    <property type="molecule type" value="Genomic_DNA"/>
</dbReference>
<dbReference type="GO" id="GO:0016491">
    <property type="term" value="F:oxidoreductase activity"/>
    <property type="evidence" value="ECO:0007669"/>
    <property type="project" value="UniProtKB-KW"/>
</dbReference>
<comment type="caution">
    <text evidence="7">The sequence shown here is derived from an EMBL/GenBank/DDBJ whole genome shotgun (WGS) entry which is preliminary data.</text>
</comment>
<dbReference type="InterPro" id="IPR002888">
    <property type="entry name" value="2Fe-2S-bd"/>
</dbReference>
<dbReference type="InterPro" id="IPR036010">
    <property type="entry name" value="2Fe-2S_ferredoxin-like_sf"/>
</dbReference>
<dbReference type="InterPro" id="IPR001041">
    <property type="entry name" value="2Fe-2S_ferredoxin-type"/>
</dbReference>
<dbReference type="InterPro" id="IPR036884">
    <property type="entry name" value="2Fe-2S-bd_dom_sf"/>
</dbReference>
<evidence type="ECO:0000256" key="4">
    <source>
        <dbReference type="ARBA" id="ARBA00023004"/>
    </source>
</evidence>
<evidence type="ECO:0000256" key="3">
    <source>
        <dbReference type="ARBA" id="ARBA00023002"/>
    </source>
</evidence>
<dbReference type="OrthoDB" id="9806714at2"/>
<keyword evidence="2" id="KW-0479">Metal-binding</keyword>
<keyword evidence="4" id="KW-0408">Iron</keyword>
<dbReference type="PROSITE" id="PS00197">
    <property type="entry name" value="2FE2S_FER_1"/>
    <property type="match status" value="1"/>
</dbReference>
<evidence type="ECO:0000259" key="6">
    <source>
        <dbReference type="PROSITE" id="PS51085"/>
    </source>
</evidence>
<dbReference type="Proteomes" id="UP000216991">
    <property type="component" value="Unassembled WGS sequence"/>
</dbReference>
<dbReference type="PANTHER" id="PTHR44379:SF2">
    <property type="entry name" value="BLR6218 PROTEIN"/>
    <property type="match status" value="1"/>
</dbReference>
<dbReference type="Gene3D" id="3.10.20.30">
    <property type="match status" value="1"/>
</dbReference>
<keyword evidence="5" id="KW-0411">Iron-sulfur</keyword>
<dbReference type="Pfam" id="PF01799">
    <property type="entry name" value="Fer2_2"/>
    <property type="match status" value="1"/>
</dbReference>
<dbReference type="SUPFAM" id="SSF54292">
    <property type="entry name" value="2Fe-2S ferredoxin-like"/>
    <property type="match status" value="1"/>
</dbReference>
<dbReference type="GO" id="GO:0051537">
    <property type="term" value="F:2 iron, 2 sulfur cluster binding"/>
    <property type="evidence" value="ECO:0007669"/>
    <property type="project" value="UniProtKB-KW"/>
</dbReference>
<dbReference type="PROSITE" id="PS51085">
    <property type="entry name" value="2FE2S_FER_2"/>
    <property type="match status" value="1"/>
</dbReference>
<dbReference type="RefSeq" id="WP_094474663.1">
    <property type="nucleotide sequence ID" value="NZ_NOXT01000121.1"/>
</dbReference>
<gene>
    <name evidence="7" type="ORF">CHU93_13375</name>
</gene>
<dbReference type="CDD" id="cd00207">
    <property type="entry name" value="fer2"/>
    <property type="match status" value="1"/>
</dbReference>